<dbReference type="GeneID" id="114655492"/>
<dbReference type="GO" id="GO:0006357">
    <property type="term" value="P:regulation of transcription by RNA polymerase II"/>
    <property type="evidence" value="ECO:0007669"/>
    <property type="project" value="InterPro"/>
</dbReference>
<dbReference type="Proteomes" id="UP000694620">
    <property type="component" value="Chromosome 8"/>
</dbReference>
<sequence>MSKLSFRARALDAAKPLPIFRGKDLPDLNDCVSINRAVPQMPTGMEKEEESEHHLQRAISAQQVFREKKETMVIPVPEAESNITYYDKLYRGEFKIPKQFIHIQPFSLDNEQPDYDMDSEDETLLNRLNRKMEIKSAQFEIMIDRLEKASTNQLVTLQEAKLLLNEDDYLLKSVYDYWVRKRKNCRGPSLTPQVKQEKRDGSTNNDPYVAFRRRTEKMQTRKNRKNDEASYEKMLKLRREFSRTVTILEMIKRREKSKRELLHLTLEVVEKRYQMGDFGGEILNEVKIPRPEKSLYSSPVTLLNGNHHKVTECKVKHPHHISVKEEVHDVRPKKKYPKKPKDILHQQSRTELVPAINKSDIKQYDFHSSDDEELSQVQSPFSEPDEEGDPDGPFAFRRKAGCQYHAPFLEHANSFLWESPELAGLEEHKFRHCLTALSVPKRCIGLARRRIGRGGRIIMDRASSEHDRVLKQLDPEVFSSIPNSSTTDKFNTSIWTNTSKTQPGNVASLTEILSNIKSCRLRCFQPHSTPIQGNKEIGSTSRKLEQTMNNRRIVGASVALLNSSKNGISVTGGITEEQFQTHQQQLVQMQKQQLAQLQQKQQSQHSSRPAHSNAQVSGNSDCVSKTLDSASAHFAASAVVSAPDSDHSEMLSKESRIHNSSINGVVQSSGTPKLLHPTSTNLTSSPAIPTVQLVRTVNHSTTNHLIPALCTSNLATTVHLSSVVSPMNVHLTARTSAPSPTALKLAAVATNLDRVPKVTPSSAISSIARENHEPERLALNGISETTVAMEVT</sequence>
<feature type="compositionally biased region" description="Basic and acidic residues" evidence="8">
    <location>
        <begin position="644"/>
        <end position="657"/>
    </location>
</feature>
<feature type="region of interest" description="Disordered" evidence="8">
    <location>
        <begin position="328"/>
        <end position="347"/>
    </location>
</feature>
<evidence type="ECO:0000256" key="8">
    <source>
        <dbReference type="SAM" id="MobiDB-lite"/>
    </source>
</evidence>
<feature type="region of interest" description="Disordered" evidence="8">
    <location>
        <begin position="640"/>
        <end position="665"/>
    </location>
</feature>
<keyword evidence="12" id="KW-1185">Reference proteome</keyword>
<evidence type="ECO:0000313" key="12">
    <source>
        <dbReference type="Proteomes" id="UP000694620"/>
    </source>
</evidence>
<comment type="similarity">
    <text evidence="2 7">Belongs to the enhancer of polycomb family.</text>
</comment>
<evidence type="ECO:0000256" key="4">
    <source>
        <dbReference type="ARBA" id="ARBA00023015"/>
    </source>
</evidence>
<evidence type="ECO:0000259" key="10">
    <source>
        <dbReference type="Pfam" id="PF10513"/>
    </source>
</evidence>
<dbReference type="GO" id="GO:0006325">
    <property type="term" value="P:chromatin organization"/>
    <property type="evidence" value="ECO:0007669"/>
    <property type="project" value="UniProtKB-KW"/>
</dbReference>
<gene>
    <name evidence="11" type="primary">EPC2</name>
    <name evidence="11" type="synonym">epc2</name>
</gene>
<accession>A0A8C4SDN2</accession>
<reference evidence="11" key="1">
    <citation type="submission" date="2021-06" db="EMBL/GenBank/DDBJ databases">
        <authorList>
            <consortium name="Wellcome Sanger Institute Data Sharing"/>
        </authorList>
    </citation>
    <scope>NUCLEOTIDE SEQUENCE [LARGE SCALE GENOMIC DNA]</scope>
</reference>
<keyword evidence="3" id="KW-0156">Chromatin regulator</keyword>
<dbReference type="GeneTree" id="ENSGT00940000158526"/>
<evidence type="ECO:0000256" key="7">
    <source>
        <dbReference type="RuleBase" id="RU361124"/>
    </source>
</evidence>
<evidence type="ECO:0000256" key="6">
    <source>
        <dbReference type="ARBA" id="ARBA00023242"/>
    </source>
</evidence>
<keyword evidence="6 7" id="KW-0539">Nucleus</keyword>
<feature type="region of interest" description="Disordered" evidence="8">
    <location>
        <begin position="597"/>
        <end position="621"/>
    </location>
</feature>
<dbReference type="Pfam" id="PF10513">
    <property type="entry name" value="EPL1"/>
    <property type="match status" value="1"/>
</dbReference>
<dbReference type="Pfam" id="PF06752">
    <property type="entry name" value="E_Pc_C"/>
    <property type="match status" value="1"/>
</dbReference>
<dbReference type="AlphaFoldDB" id="A0A8C4SDN2"/>
<feature type="compositionally biased region" description="Polar residues" evidence="8">
    <location>
        <begin position="605"/>
        <end position="621"/>
    </location>
</feature>
<dbReference type="PANTHER" id="PTHR14898">
    <property type="entry name" value="ENHANCER OF POLYCOMB"/>
    <property type="match status" value="1"/>
</dbReference>
<comment type="subcellular location">
    <subcellularLocation>
        <location evidence="1 7">Nucleus</location>
    </subcellularLocation>
</comment>
<keyword evidence="4 7" id="KW-0805">Transcription regulation</keyword>
<evidence type="ECO:0000313" key="11">
    <source>
        <dbReference type="Ensembl" id="ENSECRP00000015332.1"/>
    </source>
</evidence>
<name>A0A8C4SDN2_ERPCA</name>
<dbReference type="CTD" id="26122"/>
<evidence type="ECO:0000256" key="5">
    <source>
        <dbReference type="ARBA" id="ARBA00023163"/>
    </source>
</evidence>
<protein>
    <recommendedName>
        <fullName evidence="7">Enhancer of polycomb homolog</fullName>
    </recommendedName>
</protein>
<dbReference type="RefSeq" id="XP_028662362.1">
    <property type="nucleotide sequence ID" value="XM_028806529.2"/>
</dbReference>
<evidence type="ECO:0000256" key="2">
    <source>
        <dbReference type="ARBA" id="ARBA00008035"/>
    </source>
</evidence>
<organism evidence="11 12">
    <name type="scientific">Erpetoichthys calabaricus</name>
    <name type="common">Rope fish</name>
    <name type="synonym">Calamoichthys calabaricus</name>
    <dbReference type="NCBI Taxonomy" id="27687"/>
    <lineage>
        <taxon>Eukaryota</taxon>
        <taxon>Metazoa</taxon>
        <taxon>Chordata</taxon>
        <taxon>Craniata</taxon>
        <taxon>Vertebrata</taxon>
        <taxon>Euteleostomi</taxon>
        <taxon>Actinopterygii</taxon>
        <taxon>Polypteriformes</taxon>
        <taxon>Polypteridae</taxon>
        <taxon>Erpetoichthys</taxon>
    </lineage>
</organism>
<feature type="region of interest" description="Disordered" evidence="8">
    <location>
        <begin position="367"/>
        <end position="396"/>
    </location>
</feature>
<dbReference type="GO" id="GO:0035267">
    <property type="term" value="C:NuA4 histone acetyltransferase complex"/>
    <property type="evidence" value="ECO:0007669"/>
    <property type="project" value="InterPro"/>
</dbReference>
<dbReference type="InterPro" id="IPR009607">
    <property type="entry name" value="Enhancer_polycomb_C"/>
</dbReference>
<reference evidence="11" key="2">
    <citation type="submission" date="2025-08" db="UniProtKB">
        <authorList>
            <consortium name="Ensembl"/>
        </authorList>
    </citation>
    <scope>IDENTIFICATION</scope>
</reference>
<dbReference type="InterPro" id="IPR024943">
    <property type="entry name" value="Enhancer_polycomb"/>
</dbReference>
<evidence type="ECO:0000259" key="9">
    <source>
        <dbReference type="Pfam" id="PF06752"/>
    </source>
</evidence>
<feature type="region of interest" description="Disordered" evidence="8">
    <location>
        <begin position="188"/>
        <end position="207"/>
    </location>
</feature>
<dbReference type="GO" id="GO:0005634">
    <property type="term" value="C:nucleus"/>
    <property type="evidence" value="ECO:0007669"/>
    <property type="project" value="UniProtKB-SubCell"/>
</dbReference>
<reference evidence="11" key="3">
    <citation type="submission" date="2025-09" db="UniProtKB">
        <authorList>
            <consortium name="Ensembl"/>
        </authorList>
    </citation>
    <scope>IDENTIFICATION</scope>
</reference>
<dbReference type="Ensembl" id="ENSECRT00000015602.1">
    <property type="protein sequence ID" value="ENSECRP00000015332.1"/>
    <property type="gene ID" value="ENSECRG00000010226.1"/>
</dbReference>
<feature type="domain" description="Enhancer of polycomb-like N-terminal" evidence="10">
    <location>
        <begin position="7"/>
        <end position="148"/>
    </location>
</feature>
<dbReference type="OrthoDB" id="435275at2759"/>
<feature type="domain" description="Enhancer of polycomb C-terminal" evidence="9">
    <location>
        <begin position="574"/>
        <end position="792"/>
    </location>
</feature>
<evidence type="ECO:0000256" key="3">
    <source>
        <dbReference type="ARBA" id="ARBA00022853"/>
    </source>
</evidence>
<dbReference type="InterPro" id="IPR019542">
    <property type="entry name" value="Enhancer_polycomb-like_N"/>
</dbReference>
<proteinExistence type="inferred from homology"/>
<keyword evidence="5 7" id="KW-0804">Transcription</keyword>
<evidence type="ECO:0000256" key="1">
    <source>
        <dbReference type="ARBA" id="ARBA00004123"/>
    </source>
</evidence>